<dbReference type="Proteomes" id="UP000233160">
    <property type="component" value="Unassembled WGS sequence"/>
</dbReference>
<evidence type="ECO:0000256" key="6">
    <source>
        <dbReference type="ARBA" id="ARBA00022753"/>
    </source>
</evidence>
<dbReference type="GO" id="GO:0006897">
    <property type="term" value="P:endocytosis"/>
    <property type="evidence" value="ECO:0007669"/>
    <property type="project" value="Ensembl"/>
</dbReference>
<dbReference type="PROSITE" id="PS00028">
    <property type="entry name" value="ZINC_FINGER_C2H2_1"/>
    <property type="match status" value="1"/>
</dbReference>
<dbReference type="InterPro" id="IPR013083">
    <property type="entry name" value="Znf_RING/FYVE/PHD"/>
</dbReference>
<comment type="subcellular location">
    <subcellularLocation>
        <location evidence="2">Cytoplasm</location>
    </subcellularLocation>
    <subcellularLocation>
        <location evidence="1">Early endosome membrane</location>
        <topology evidence="1">Peripheral membrane protein</topology>
    </subcellularLocation>
</comment>
<dbReference type="Ensembl" id="ENSPCOT00000036987.1">
    <property type="protein sequence ID" value="ENSPCOP00000026253.1"/>
    <property type="gene ID" value="ENSPCOG00000025462.1"/>
</dbReference>
<dbReference type="PROSITE" id="PS50157">
    <property type="entry name" value="ZINC_FINGER_C2H2_2"/>
    <property type="match status" value="1"/>
</dbReference>
<evidence type="ECO:0000256" key="15">
    <source>
        <dbReference type="SAM" id="MobiDB-lite"/>
    </source>
</evidence>
<dbReference type="PANTHER" id="PTHR23164">
    <property type="entry name" value="EARLY ENDOSOME ANTIGEN 1"/>
    <property type="match status" value="1"/>
</dbReference>
<evidence type="ECO:0000256" key="5">
    <source>
        <dbReference type="ARBA" id="ARBA00022723"/>
    </source>
</evidence>
<evidence type="ECO:0000313" key="19">
    <source>
        <dbReference type="Proteomes" id="UP000233160"/>
    </source>
</evidence>
<dbReference type="Gene3D" id="1.20.5.390">
    <property type="entry name" value="L1 transposable element, trimerization domain"/>
    <property type="match status" value="1"/>
</dbReference>
<dbReference type="GO" id="GO:0030742">
    <property type="term" value="F:GTP-dependent protein binding"/>
    <property type="evidence" value="ECO:0007669"/>
    <property type="project" value="Ensembl"/>
</dbReference>
<evidence type="ECO:0000256" key="13">
    <source>
        <dbReference type="PROSITE-ProRule" id="PRU00042"/>
    </source>
</evidence>
<feature type="coiled-coil region" evidence="14">
    <location>
        <begin position="287"/>
        <end position="359"/>
    </location>
</feature>
<accession>A0A2K6GJ51</accession>
<feature type="coiled-coil region" evidence="14">
    <location>
        <begin position="188"/>
        <end position="250"/>
    </location>
</feature>
<evidence type="ECO:0000256" key="10">
    <source>
        <dbReference type="ARBA" id="ARBA00023136"/>
    </source>
</evidence>
<evidence type="ECO:0000256" key="7">
    <source>
        <dbReference type="ARBA" id="ARBA00022771"/>
    </source>
</evidence>
<dbReference type="InterPro" id="IPR017455">
    <property type="entry name" value="Znf_FYVE-rel"/>
</dbReference>
<protein>
    <recommendedName>
        <fullName evidence="12">Early endosome antigen 1</fullName>
    </recommendedName>
</protein>
<evidence type="ECO:0000256" key="8">
    <source>
        <dbReference type="ARBA" id="ARBA00022833"/>
    </source>
</evidence>
<dbReference type="Gene3D" id="3.30.40.10">
    <property type="entry name" value="Zinc/RING finger domain, C3HC4 (zinc finger)"/>
    <property type="match status" value="1"/>
</dbReference>
<feature type="coiled-coil region" evidence="14">
    <location>
        <begin position="105"/>
        <end position="146"/>
    </location>
</feature>
<proteinExistence type="predicted"/>
<evidence type="ECO:0000259" key="16">
    <source>
        <dbReference type="PROSITE" id="PS50157"/>
    </source>
</evidence>
<comment type="function">
    <text evidence="11">Binds phospholipid vesicles containing phosphatidylinositol 3-phosphate and participates in endosomal trafficking.</text>
</comment>
<dbReference type="PROSITE" id="PS50178">
    <property type="entry name" value="ZF_FYVE"/>
    <property type="match status" value="1"/>
</dbReference>
<reference evidence="18" key="1">
    <citation type="submission" date="2025-08" db="UniProtKB">
        <authorList>
            <consortium name="Ensembl"/>
        </authorList>
    </citation>
    <scope>IDENTIFICATION</scope>
</reference>
<keyword evidence="4" id="KW-0597">Phosphoprotein</keyword>
<feature type="coiled-coil region" evidence="14">
    <location>
        <begin position="609"/>
        <end position="770"/>
    </location>
</feature>
<dbReference type="SUPFAM" id="SSF57997">
    <property type="entry name" value="Tropomyosin"/>
    <property type="match status" value="1"/>
</dbReference>
<evidence type="ECO:0000256" key="1">
    <source>
        <dbReference type="ARBA" id="ARBA00004220"/>
    </source>
</evidence>
<dbReference type="GO" id="GO:0031901">
    <property type="term" value="C:early endosome membrane"/>
    <property type="evidence" value="ECO:0007669"/>
    <property type="project" value="UniProtKB-SubCell"/>
</dbReference>
<reference evidence="18" key="2">
    <citation type="submission" date="2025-09" db="UniProtKB">
        <authorList>
            <consortium name="Ensembl"/>
        </authorList>
    </citation>
    <scope>IDENTIFICATION</scope>
</reference>
<dbReference type="GO" id="GO:0008270">
    <property type="term" value="F:zinc ion binding"/>
    <property type="evidence" value="ECO:0007669"/>
    <property type="project" value="UniProtKB-KW"/>
</dbReference>
<dbReference type="GO" id="GO:0044788">
    <property type="term" value="P:host-mediated perturbation of viral process"/>
    <property type="evidence" value="ECO:0007669"/>
    <property type="project" value="Ensembl"/>
</dbReference>
<evidence type="ECO:0000256" key="14">
    <source>
        <dbReference type="SAM" id="Coils"/>
    </source>
</evidence>
<feature type="domain" description="C2H2-type" evidence="16">
    <location>
        <begin position="11"/>
        <end position="39"/>
    </location>
</feature>
<dbReference type="SUPFAM" id="SSF57903">
    <property type="entry name" value="FYVE/PHD zinc finger"/>
    <property type="match status" value="1"/>
</dbReference>
<feature type="compositionally biased region" description="Basic and acidic residues" evidence="15">
    <location>
        <begin position="422"/>
        <end position="431"/>
    </location>
</feature>
<dbReference type="STRING" id="379532.ENSPCOP00000026253"/>
<evidence type="ECO:0000256" key="9">
    <source>
        <dbReference type="ARBA" id="ARBA00023054"/>
    </source>
</evidence>
<dbReference type="GO" id="GO:0042803">
    <property type="term" value="F:protein homodimerization activity"/>
    <property type="evidence" value="ECO:0007669"/>
    <property type="project" value="Ensembl"/>
</dbReference>
<dbReference type="Pfam" id="PF01363">
    <property type="entry name" value="FYVE"/>
    <property type="match status" value="1"/>
</dbReference>
<evidence type="ECO:0000256" key="2">
    <source>
        <dbReference type="ARBA" id="ARBA00004496"/>
    </source>
</evidence>
<feature type="region of interest" description="Disordered" evidence="15">
    <location>
        <begin position="417"/>
        <end position="439"/>
    </location>
</feature>
<keyword evidence="5" id="KW-0479">Metal-binding</keyword>
<dbReference type="FunFam" id="1.20.5.390:FF:000006">
    <property type="entry name" value="Early endosome antigen 1"/>
    <property type="match status" value="1"/>
</dbReference>
<feature type="coiled-coil region" evidence="14">
    <location>
        <begin position="985"/>
        <end position="1160"/>
    </location>
</feature>
<sequence>MILEFGINTGFICPQCMKSLGSADELFKHYEAVHDAGNDSSHGGEANIALKRYDDITLLRQEVQDLQASLKEEKWYSEELKKELEKYQGLQQQVIAFKYLKHQMKDLFEQKAAQLATEIADVKSKYDEERSLREAAEQKVTHLTEELNKEATIIQDLKTELLQRPGIEDVAVLKKELVQVQTLMDNMTLEREKESEKLKDECKKLQAEYANSEATITQLRNELAKGPQEVAVYVQELQKLKSSINELTQKNEVRILNLYVVLEEKHNEESVSKKNIQATLHQKDLDCQQLQSRLSASETSLQRIQAELSEKGEASQKLKEELSEVETKYQHLKAEFKQLQQQREEKEQHGLQLQSEINQLHSKLLETERQLGEAHGRLKEQRQLSSEKLMDKEQQVADLQLKLSRLEEQLKEKVTNSTELQHQLEKTKQQHQEQQALQQNTTAKLREAQNDLEQVLRQIGDKDQKIQNLEALLQKSKENISLLEKEREDLYAKIQAGEGETAVLNQLQEKNHTLQEQVTQLAEKLKNQSESHKQAQENLHDQVQEQKAHLRAAQDRVLSLETSINELNSQLNESKEKVSQLDIQVILGNGRREYEQTDTVGQSMILFELNKITTQLDQVTTKLQDKQEHCSQLESHLKEYKEKHLSLEQKTEELEGQIKVCIKEVEFSHVFLSSTKLDLQKKSEALENSKQMLTKQEQENVILKQEFENLSQDAKMQQKELNNRIQTTVTELQKVKMEKETLMTELSTVKEKLSKVSDSLKNSKSEFEKENQKGKAVILDLCKDLRTSSVFSKNRRPEWVKCSGKKEKSFICIFVDYEMTENDIFCSKNNWNLLENFEEIKEQARKTELENKLQQQSTHAAQELAAEREKISVLQNTCEKSQENLKQLQSDFYGKESELLATRQDLKSVEEKLSLAQEDLISNRNQIGNQNKLIQELKTAKATLEQDSAKREQQLKEQCKALQDIQKEKEITNLKDAKQLLIQQKLELQGKVDSLKATLEQEKRNQQMLKEQVKKEEDELKKEFMEKEAKLHSEIKEKEVGMKKHEENEAKLTMQVTALNENLGTVKKEWQSSQRRVSELEKQTDDLRGEIAVLEATVQNNQDERRALLERCLKGEGEIEKLQTKVLELQRKLDNTTAAVQELGRENQSLQIKHTQALNRKWAEDNEVQNCMACGKGFSVTVRRHHCRQCGNIFCAECSAKNALTPSSKKPVRVCDACFNDLQG</sequence>
<dbReference type="CDD" id="cd15730">
    <property type="entry name" value="FYVE_EEA1"/>
    <property type="match status" value="1"/>
</dbReference>
<feature type="domain" description="FYVE-type" evidence="17">
    <location>
        <begin position="1165"/>
        <end position="1223"/>
    </location>
</feature>
<organism evidence="18 19">
    <name type="scientific">Propithecus coquereli</name>
    <name type="common">Coquerel's sifaka</name>
    <name type="synonym">Propithecus verreauxi coquereli</name>
    <dbReference type="NCBI Taxonomy" id="379532"/>
    <lineage>
        <taxon>Eukaryota</taxon>
        <taxon>Metazoa</taxon>
        <taxon>Chordata</taxon>
        <taxon>Craniata</taxon>
        <taxon>Vertebrata</taxon>
        <taxon>Euteleostomi</taxon>
        <taxon>Mammalia</taxon>
        <taxon>Eutheria</taxon>
        <taxon>Euarchontoglires</taxon>
        <taxon>Primates</taxon>
        <taxon>Strepsirrhini</taxon>
        <taxon>Lemuriformes</taxon>
        <taxon>Indriidae</taxon>
        <taxon>Propithecus</taxon>
    </lineage>
</organism>
<keyword evidence="8" id="KW-0862">Zinc</keyword>
<evidence type="ECO:0000256" key="3">
    <source>
        <dbReference type="ARBA" id="ARBA00022490"/>
    </source>
</evidence>
<gene>
    <name evidence="18" type="primary">EEA1</name>
</gene>
<keyword evidence="10" id="KW-0472">Membrane</keyword>
<evidence type="ECO:0000256" key="4">
    <source>
        <dbReference type="ARBA" id="ARBA00022553"/>
    </source>
</evidence>
<dbReference type="GeneTree" id="ENSGT00940000156910"/>
<keyword evidence="7 13" id="KW-0863">Zinc-finger</keyword>
<evidence type="ECO:0000256" key="12">
    <source>
        <dbReference type="ARBA" id="ARBA00071651"/>
    </source>
</evidence>
<keyword evidence="3" id="KW-0963">Cytoplasm</keyword>
<dbReference type="InterPro" id="IPR000306">
    <property type="entry name" value="Znf_FYVE"/>
</dbReference>
<evidence type="ECO:0000313" key="18">
    <source>
        <dbReference type="Ensembl" id="ENSPCOP00000026253.1"/>
    </source>
</evidence>
<keyword evidence="19" id="KW-1185">Reference proteome</keyword>
<keyword evidence="9 14" id="KW-0175">Coiled coil</keyword>
<dbReference type="FunFam" id="3.30.40.10:FF:000180">
    <property type="entry name" value="Early endosome antigen 1"/>
    <property type="match status" value="1"/>
</dbReference>
<evidence type="ECO:0000256" key="11">
    <source>
        <dbReference type="ARBA" id="ARBA00053257"/>
    </source>
</evidence>
<dbReference type="AlphaFoldDB" id="A0A2K6GJ51"/>
<keyword evidence="6" id="KW-0967">Endosome</keyword>
<name>A0A2K6GJ51_PROCO</name>
<dbReference type="GO" id="GO:0005545">
    <property type="term" value="F:1-phosphatidylinositol binding"/>
    <property type="evidence" value="ECO:0007669"/>
    <property type="project" value="Ensembl"/>
</dbReference>
<feature type="coiled-coil region" evidence="14">
    <location>
        <begin position="830"/>
        <end position="957"/>
    </location>
</feature>
<dbReference type="InterPro" id="IPR013087">
    <property type="entry name" value="Znf_C2H2_type"/>
</dbReference>
<dbReference type="GO" id="GO:0006906">
    <property type="term" value="P:vesicle fusion"/>
    <property type="evidence" value="ECO:0007669"/>
    <property type="project" value="Ensembl"/>
</dbReference>
<dbReference type="SMART" id="SM00064">
    <property type="entry name" value="FYVE"/>
    <property type="match status" value="1"/>
</dbReference>
<dbReference type="InterPro" id="IPR011011">
    <property type="entry name" value="Znf_FYVE_PHD"/>
</dbReference>
<dbReference type="GO" id="GO:0005829">
    <property type="term" value="C:cytosol"/>
    <property type="evidence" value="ECO:0007669"/>
    <property type="project" value="Ensembl"/>
</dbReference>
<evidence type="ECO:0000259" key="17">
    <source>
        <dbReference type="PROSITE" id="PS50178"/>
    </source>
</evidence>
<dbReference type="PANTHER" id="PTHR23164:SF30">
    <property type="entry name" value="EARLY ENDOSOME ANTIGEN 1"/>
    <property type="match status" value="1"/>
</dbReference>